<evidence type="ECO:0000259" key="2">
    <source>
        <dbReference type="Pfam" id="PF14322"/>
    </source>
</evidence>
<evidence type="ECO:0000256" key="1">
    <source>
        <dbReference type="SAM" id="SignalP"/>
    </source>
</evidence>
<comment type="caution">
    <text evidence="3">The sequence shown here is derived from an EMBL/GenBank/DDBJ whole genome shotgun (WGS) entry which is preliminary data.</text>
</comment>
<dbReference type="GeneID" id="82149395"/>
<proteinExistence type="predicted"/>
<dbReference type="SUPFAM" id="SSF48452">
    <property type="entry name" value="TPR-like"/>
    <property type="match status" value="1"/>
</dbReference>
<gene>
    <name evidence="3" type="ORF">EZ315_06280</name>
</gene>
<dbReference type="PROSITE" id="PS51257">
    <property type="entry name" value="PROKAR_LIPOPROTEIN"/>
    <property type="match status" value="1"/>
</dbReference>
<organism evidence="3 4">
    <name type="scientific">Duncaniella freteri</name>
    <dbReference type="NCBI Taxonomy" id="2530391"/>
    <lineage>
        <taxon>Bacteria</taxon>
        <taxon>Pseudomonadati</taxon>
        <taxon>Bacteroidota</taxon>
        <taxon>Bacteroidia</taxon>
        <taxon>Bacteroidales</taxon>
        <taxon>Muribaculaceae</taxon>
        <taxon>Duncaniella</taxon>
    </lineage>
</organism>
<keyword evidence="1" id="KW-0732">Signal</keyword>
<protein>
    <submittedName>
        <fullName evidence="3">RagB/SusD family nutrient uptake outer membrane protein</fullName>
    </submittedName>
</protein>
<name>A0A4Z0V7G9_9BACT</name>
<dbReference type="InterPro" id="IPR033985">
    <property type="entry name" value="SusD-like_N"/>
</dbReference>
<dbReference type="Pfam" id="PF14322">
    <property type="entry name" value="SusD-like_3"/>
    <property type="match status" value="1"/>
</dbReference>
<dbReference type="Proteomes" id="UP000297635">
    <property type="component" value="Unassembled WGS sequence"/>
</dbReference>
<reference evidence="3 4" key="1">
    <citation type="submission" date="2019-02" db="EMBL/GenBank/DDBJ databases">
        <title>Isolation and identification of novel species under the genus Muribaculum.</title>
        <authorList>
            <person name="Miyake S."/>
            <person name="Ding Y."/>
            <person name="Low A."/>
            <person name="Soh M."/>
            <person name="Seedorf H."/>
        </authorList>
    </citation>
    <scope>NUCLEOTIDE SEQUENCE [LARGE SCALE GENOMIC DNA]</scope>
    <source>
        <strain evidence="3 4">TLL-A3</strain>
    </source>
</reference>
<sequence length="472" mass="53369">MKKYILTALLVLASVLSGCDNYIDVMPKGIRIPKTLADYEALLRNEYNVNYLPSQQALYLINDKFVEANSCRNVDDLRTANYMWKESRNRCELNASAEDMFNNGYGIIGIVNTLIEKVPEATECTEAERAEVMSYAYAIRAFVLYYIVNFYADAYDPQKAASTPGIPLIYSGELGTPWHQGSVKEVYDQMISDFNKAIELGIPETSMTAVHPNRAAVEGGLARVYLSMRDYDAALTHANAALKRKDDLFDWLDYYNQYKTRIDNPEDYTKISSPMAHTCVENLWFCSGEGNPNYPCNDINISEERASLFEQGDMRSLVRWKKYTSSTDTYYQGMLTGYYNLSGIATPEVYLIKAECQARQAGGSTVSDALATLDKVRKSRIHPDYYRPSIASTQAEAIDLIRRTKDNEMINSIIPFIDMKRYNAEGTYARSLTKEFDGQTYTLSPTSHLWTMVFPANAINRPGNGVLTQNSK</sequence>
<keyword evidence="4" id="KW-1185">Reference proteome</keyword>
<feature type="domain" description="SusD-like N-terminal" evidence="2">
    <location>
        <begin position="22"/>
        <end position="226"/>
    </location>
</feature>
<feature type="chain" id="PRO_5021437951" evidence="1">
    <location>
        <begin position="20"/>
        <end position="472"/>
    </location>
</feature>
<evidence type="ECO:0000313" key="4">
    <source>
        <dbReference type="Proteomes" id="UP000297635"/>
    </source>
</evidence>
<dbReference type="RefSeq" id="WP_135471327.1">
    <property type="nucleotide sequence ID" value="NZ_CASJDB010000019.1"/>
</dbReference>
<evidence type="ECO:0000313" key="3">
    <source>
        <dbReference type="EMBL" id="TGG40314.1"/>
    </source>
</evidence>
<dbReference type="Gene3D" id="1.25.40.390">
    <property type="match status" value="1"/>
</dbReference>
<feature type="signal peptide" evidence="1">
    <location>
        <begin position="1"/>
        <end position="19"/>
    </location>
</feature>
<dbReference type="EMBL" id="SJSA01000001">
    <property type="protein sequence ID" value="TGG40314.1"/>
    <property type="molecule type" value="Genomic_DNA"/>
</dbReference>
<dbReference type="AlphaFoldDB" id="A0A4Z0V7G9"/>
<dbReference type="InterPro" id="IPR011990">
    <property type="entry name" value="TPR-like_helical_dom_sf"/>
</dbReference>
<accession>A0A4Z0V7G9</accession>